<reference evidence="6 7" key="1">
    <citation type="journal article" date="2019" name="Nat. Med.">
        <title>A library of human gut bacterial isolates paired with longitudinal multiomics data enables mechanistic microbiome research.</title>
        <authorList>
            <person name="Poyet M."/>
            <person name="Groussin M."/>
            <person name="Gibbons S.M."/>
            <person name="Avila-Pacheco J."/>
            <person name="Jiang X."/>
            <person name="Kearney S.M."/>
            <person name="Perrotta A.R."/>
            <person name="Berdy B."/>
            <person name="Zhao S."/>
            <person name="Lieberman T.D."/>
            <person name="Swanson P.K."/>
            <person name="Smith M."/>
            <person name="Roesemann S."/>
            <person name="Alexander J.E."/>
            <person name="Rich S.A."/>
            <person name="Livny J."/>
            <person name="Vlamakis H."/>
            <person name="Clish C."/>
            <person name="Bullock K."/>
            <person name="Deik A."/>
            <person name="Scott J."/>
            <person name="Pierce K.A."/>
            <person name="Xavier R.J."/>
            <person name="Alm E.J."/>
        </authorList>
    </citation>
    <scope>NUCLEOTIDE SEQUENCE [LARGE SCALE GENOMIC DNA]</scope>
    <source>
        <strain evidence="6 7">BIOML-A201</strain>
    </source>
</reference>
<feature type="compositionally biased region" description="Acidic residues" evidence="1">
    <location>
        <begin position="695"/>
        <end position="705"/>
    </location>
</feature>
<feature type="transmembrane region" description="Helical" evidence="2">
    <location>
        <begin position="750"/>
        <end position="770"/>
    </location>
</feature>
<dbReference type="PROSITE" id="PS50231">
    <property type="entry name" value="RICIN_B_LECTIN"/>
    <property type="match status" value="1"/>
</dbReference>
<dbReference type="AlphaFoldDB" id="A0A6A2T3P4"/>
<dbReference type="NCBIfam" id="TIGR01167">
    <property type="entry name" value="LPXTG_anchor"/>
    <property type="match status" value="1"/>
</dbReference>
<dbReference type="InterPro" id="IPR006311">
    <property type="entry name" value="TAT_signal"/>
</dbReference>
<dbReference type="PROSITE" id="PS51318">
    <property type="entry name" value="TAT"/>
    <property type="match status" value="1"/>
</dbReference>
<evidence type="ECO:0000313" key="6">
    <source>
        <dbReference type="EMBL" id="KAB7073298.1"/>
    </source>
</evidence>
<protein>
    <submittedName>
        <fullName evidence="6">LPXTG cell wall anchor domain-containing protein</fullName>
    </submittedName>
</protein>
<name>A0A6A2T3P4_BIFLN</name>
<dbReference type="InterPro" id="IPR000772">
    <property type="entry name" value="Ricin_B_lectin"/>
</dbReference>
<sequence length="777" mass="82965">MKKPYRRFGLRGAITATAVAALLSGTMFVPAAQAYDVTVRELVSPTAQDQRNQNKQNSVLYPKVAELPNGRLVAAYEYSIGNPVGQTIPLQYSDDHGTTWQSLTNVKAPAYLTDDGQYAKYTSNWTNPYLYTLPQDVGDLKKGTLLLATLVSGDDEYYREMKAKDPNWVPNGDGDRRDLAIALYASDDGNGEQWRFVNIITAGGWQANYGKTFAAANIHKQQDPVWEPYLMVYNNQLVAYYTDEVDYTGYDPNTGELIADPNWQTKYPDSGNQILAHRTWDGTSGSTWSKPVADEVGTIGSNHDNGSGDYLGANRPGMTNVVPTTDGKWIMTSEFNVLKIADNPLEFWKAKNLDTGLIGGIKGYSNPVIVKIPNPTDPTKWSLAFNASSTGGNILVNETGASDGEWVWYRTTLAGGYSRNITYVSATGRVVLMRSQWGKAAAIQYSEVDLGHSNGAYYQLVNKKTGLALSMGDQTNDSARIINEAADPSRDTQFWHIVKGSDGSVTLLNKAGGRALAIDGGTIASGSKLLSWVDDNGNDKHWALEQSDNGAYRLKIGDYYALGSADGAQSVLGPQATDGSDEWSLVRDPSQVAGAAADALTDVSVKAGTDPTSALPASVKVAIAGGSVEYDDDSVAGAAPITWDAIDASSYAQAGEFTVNGKAKVTLTGVDTEVPVSVKVVVSAAEPDPTPTPDPDPEPTPDPDPDPTPKPDPDTNTNNGNGNGNGQQNNGNNQSSPKQNGAMPLTGSDIAGLVAAGVTLLLISGILFAMRRRSKLG</sequence>
<keyword evidence="3" id="KW-0732">Signal</keyword>
<keyword evidence="2" id="KW-1133">Transmembrane helix</keyword>
<dbReference type="Gene3D" id="2.120.10.10">
    <property type="match status" value="1"/>
</dbReference>
<accession>A0A6A2T3P4</accession>
<dbReference type="SUPFAM" id="SSF50370">
    <property type="entry name" value="Ricin B-like lectins"/>
    <property type="match status" value="1"/>
</dbReference>
<keyword evidence="2" id="KW-0472">Membrane</keyword>
<feature type="chain" id="PRO_5043803459" evidence="3">
    <location>
        <begin position="35"/>
        <end position="777"/>
    </location>
</feature>
<evidence type="ECO:0000256" key="1">
    <source>
        <dbReference type="SAM" id="MobiDB-lite"/>
    </source>
</evidence>
<dbReference type="Proteomes" id="UP000432196">
    <property type="component" value="Unassembled WGS sequence"/>
</dbReference>
<dbReference type="InterPro" id="IPR011081">
    <property type="entry name" value="Big_4"/>
</dbReference>
<evidence type="ECO:0000256" key="3">
    <source>
        <dbReference type="SAM" id="SignalP"/>
    </source>
</evidence>
<dbReference type="Pfam" id="PF14200">
    <property type="entry name" value="RicinB_lectin_2"/>
    <property type="match status" value="1"/>
</dbReference>
<dbReference type="InterPro" id="IPR035992">
    <property type="entry name" value="Ricin_B-like_lectins"/>
</dbReference>
<dbReference type="InterPro" id="IPR036278">
    <property type="entry name" value="Sialidase_sf"/>
</dbReference>
<keyword evidence="2" id="KW-0812">Transmembrane</keyword>
<evidence type="ECO:0000259" key="4">
    <source>
        <dbReference type="Pfam" id="PF07532"/>
    </source>
</evidence>
<feature type="region of interest" description="Disordered" evidence="1">
    <location>
        <begin position="683"/>
        <end position="744"/>
    </location>
</feature>
<dbReference type="CDD" id="cd00161">
    <property type="entry name" value="beta-trefoil_Ricin-like"/>
    <property type="match status" value="1"/>
</dbReference>
<feature type="signal peptide" evidence="3">
    <location>
        <begin position="1"/>
        <end position="34"/>
    </location>
</feature>
<dbReference type="Gene3D" id="2.80.10.50">
    <property type="match status" value="1"/>
</dbReference>
<evidence type="ECO:0000259" key="5">
    <source>
        <dbReference type="Pfam" id="PF14200"/>
    </source>
</evidence>
<dbReference type="PANTHER" id="PTHR38792">
    <property type="entry name" value="BNR/ASP-BOX REPEAT DOMAIN PROTEIN (AFU_ORTHOLOGUE AFUA_7G06430)-RELATED"/>
    <property type="match status" value="1"/>
</dbReference>
<feature type="compositionally biased region" description="Low complexity" evidence="1">
    <location>
        <begin position="714"/>
        <end position="741"/>
    </location>
</feature>
<proteinExistence type="predicted"/>
<dbReference type="PANTHER" id="PTHR38792:SF3">
    <property type="entry name" value="BNR_ASP-BOX REPEAT DOMAIN PROTEIN (AFU_ORTHOLOGUE AFUA_7G06430)-RELATED"/>
    <property type="match status" value="1"/>
</dbReference>
<evidence type="ECO:0000313" key="7">
    <source>
        <dbReference type="Proteomes" id="UP000432196"/>
    </source>
</evidence>
<comment type="caution">
    <text evidence="6">The sequence shown here is derived from an EMBL/GenBank/DDBJ whole genome shotgun (WGS) entry which is preliminary data.</text>
</comment>
<feature type="domain" description="Ricin B lectin" evidence="5">
    <location>
        <begin position="452"/>
        <end position="532"/>
    </location>
</feature>
<evidence type="ECO:0000256" key="2">
    <source>
        <dbReference type="SAM" id="Phobius"/>
    </source>
</evidence>
<organism evidence="6 7">
    <name type="scientific">Bifidobacterium longum</name>
    <dbReference type="NCBI Taxonomy" id="216816"/>
    <lineage>
        <taxon>Bacteria</taxon>
        <taxon>Bacillati</taxon>
        <taxon>Actinomycetota</taxon>
        <taxon>Actinomycetes</taxon>
        <taxon>Bifidobacteriales</taxon>
        <taxon>Bifidobacteriaceae</taxon>
        <taxon>Bifidobacterium</taxon>
    </lineage>
</organism>
<dbReference type="EMBL" id="WDWL01000005">
    <property type="protein sequence ID" value="KAB7073298.1"/>
    <property type="molecule type" value="Genomic_DNA"/>
</dbReference>
<dbReference type="SUPFAM" id="SSF50939">
    <property type="entry name" value="Sialidases"/>
    <property type="match status" value="2"/>
</dbReference>
<dbReference type="CDD" id="cd15482">
    <property type="entry name" value="Sialidase_non-viral"/>
    <property type="match status" value="1"/>
</dbReference>
<dbReference type="Pfam" id="PF07532">
    <property type="entry name" value="Big_4"/>
    <property type="match status" value="1"/>
</dbReference>
<gene>
    <name evidence="6" type="ORF">GBI83_04670</name>
</gene>
<dbReference type="RefSeq" id="WP_202571499.1">
    <property type="nucleotide sequence ID" value="NZ_JAWWQI010000002.1"/>
</dbReference>
<feature type="domain" description="Bacterial Ig-like" evidence="4">
    <location>
        <begin position="603"/>
        <end position="663"/>
    </location>
</feature>